<keyword evidence="3" id="KW-1185">Reference proteome</keyword>
<evidence type="ECO:0000313" key="2">
    <source>
        <dbReference type="EMBL" id="KAG5515899.1"/>
    </source>
</evidence>
<sequence>MGKVVWALPVGYTRHDMALHILYDCFDGFRVERSRIRQTGREIARFDLASDRVFFDVFIVISQEIYNHVALPPEFLRVKWVQHGLQVLSLRRSAHGHRRSAHSHRRLLPSIRLVSSQRAKDFLSSIKDIEHRFFRASESGKEVSRMLEASKIRVGYSDAKGGSAVSDFLAALRLTCCRGNAVLVSHGLQLQKDERSLSGKTFFKPFLFLLDKISSFEWSRRRRRDGGGRNIFGEEMAAVVGAARSIEQRCWQQQRREEDGDADWKVAIDSVTFASSITFADSTGLTSTDDRQSLLL</sequence>
<name>A0AAV6HPC2_9ERIC</name>
<accession>A0AAV6HPC2</accession>
<dbReference type="Proteomes" id="UP000823749">
    <property type="component" value="Chromosome 13"/>
</dbReference>
<dbReference type="PANTHER" id="PTHR21450">
    <property type="entry name" value="PROTEIN ALTERED PHOSPHATE STARVATION RESPONSE 1"/>
    <property type="match status" value="1"/>
</dbReference>
<feature type="domain" description="DUF632" evidence="1">
    <location>
        <begin position="123"/>
        <end position="167"/>
    </location>
</feature>
<comment type="caution">
    <text evidence="2">The sequence shown here is derived from an EMBL/GenBank/DDBJ whole genome shotgun (WGS) entry which is preliminary data.</text>
</comment>
<dbReference type="Pfam" id="PF04782">
    <property type="entry name" value="DUF632"/>
    <property type="match status" value="1"/>
</dbReference>
<evidence type="ECO:0000259" key="1">
    <source>
        <dbReference type="Pfam" id="PF04782"/>
    </source>
</evidence>
<reference evidence="2 3" key="1">
    <citation type="submission" date="2020-08" db="EMBL/GenBank/DDBJ databases">
        <title>Plant Genome Project.</title>
        <authorList>
            <person name="Zhang R.-G."/>
        </authorList>
    </citation>
    <scope>NUCLEOTIDE SEQUENCE [LARGE SCALE GENOMIC DNA]</scope>
    <source>
        <strain evidence="2">WSP0</strain>
        <tissue evidence="2">Leaf</tissue>
    </source>
</reference>
<dbReference type="InterPro" id="IPR006867">
    <property type="entry name" value="DUF632"/>
</dbReference>
<dbReference type="AlphaFoldDB" id="A0AAV6HPC2"/>
<dbReference type="EMBL" id="JACTNZ010000013">
    <property type="protein sequence ID" value="KAG5515899.1"/>
    <property type="molecule type" value="Genomic_DNA"/>
</dbReference>
<gene>
    <name evidence="2" type="ORF">RHGRI_036817</name>
</gene>
<protein>
    <recommendedName>
        <fullName evidence="1">DUF632 domain-containing protein</fullName>
    </recommendedName>
</protein>
<proteinExistence type="predicted"/>
<organism evidence="2 3">
    <name type="scientific">Rhododendron griersonianum</name>
    <dbReference type="NCBI Taxonomy" id="479676"/>
    <lineage>
        <taxon>Eukaryota</taxon>
        <taxon>Viridiplantae</taxon>
        <taxon>Streptophyta</taxon>
        <taxon>Embryophyta</taxon>
        <taxon>Tracheophyta</taxon>
        <taxon>Spermatophyta</taxon>
        <taxon>Magnoliopsida</taxon>
        <taxon>eudicotyledons</taxon>
        <taxon>Gunneridae</taxon>
        <taxon>Pentapetalae</taxon>
        <taxon>asterids</taxon>
        <taxon>Ericales</taxon>
        <taxon>Ericaceae</taxon>
        <taxon>Ericoideae</taxon>
        <taxon>Rhodoreae</taxon>
        <taxon>Rhododendron</taxon>
    </lineage>
</organism>
<evidence type="ECO:0000313" key="3">
    <source>
        <dbReference type="Proteomes" id="UP000823749"/>
    </source>
</evidence>
<dbReference type="PANTHER" id="PTHR21450:SF35">
    <property type="entry name" value="TRANSCRIPTION FACTOR, PUTATIVE (DUF630 AND DUF632)-RELATED"/>
    <property type="match status" value="1"/>
</dbReference>